<dbReference type="Gene3D" id="3.40.50.12660">
    <property type="match status" value="2"/>
</dbReference>
<dbReference type="Pfam" id="PF00656">
    <property type="entry name" value="Peptidase_C14"/>
    <property type="match status" value="1"/>
</dbReference>
<dbReference type="GO" id="GO:0005737">
    <property type="term" value="C:cytoplasm"/>
    <property type="evidence" value="ECO:0007669"/>
    <property type="project" value="TreeGrafter"/>
</dbReference>
<dbReference type="InParanoid" id="A0A369JX90"/>
<feature type="compositionally biased region" description="Polar residues" evidence="4">
    <location>
        <begin position="327"/>
        <end position="336"/>
    </location>
</feature>
<evidence type="ECO:0000256" key="2">
    <source>
        <dbReference type="ARBA" id="ARBA00022703"/>
    </source>
</evidence>
<evidence type="ECO:0000256" key="3">
    <source>
        <dbReference type="ARBA" id="ARBA00022807"/>
    </source>
</evidence>
<keyword evidence="3" id="KW-0645">Protease</keyword>
<evidence type="ECO:0000259" key="5">
    <source>
        <dbReference type="Pfam" id="PF00656"/>
    </source>
</evidence>
<accession>A0A369JX90</accession>
<dbReference type="AlphaFoldDB" id="A0A369JX90"/>
<gene>
    <name evidence="6" type="primary">MCA1_3</name>
    <name evidence="6" type="ORF">Hypma_005121</name>
</gene>
<dbReference type="GO" id="GO:0006508">
    <property type="term" value="P:proteolysis"/>
    <property type="evidence" value="ECO:0007669"/>
    <property type="project" value="InterPro"/>
</dbReference>
<comment type="caution">
    <text evidence="6">The sequence shown here is derived from an EMBL/GenBank/DDBJ whole genome shotgun (WGS) entry which is preliminary data.</text>
</comment>
<evidence type="ECO:0000256" key="1">
    <source>
        <dbReference type="ARBA" id="ARBA00009005"/>
    </source>
</evidence>
<keyword evidence="3" id="KW-0378">Hydrolase</keyword>
<dbReference type="GO" id="GO:0006915">
    <property type="term" value="P:apoptotic process"/>
    <property type="evidence" value="ECO:0007669"/>
    <property type="project" value="UniProtKB-KW"/>
</dbReference>
<proteinExistence type="inferred from homology"/>
<keyword evidence="3" id="KW-0788">Thiol protease</keyword>
<dbReference type="Proteomes" id="UP000076154">
    <property type="component" value="Unassembled WGS sequence"/>
</dbReference>
<protein>
    <submittedName>
        <fullName evidence="6">Metacaspase-1</fullName>
    </submittedName>
</protein>
<dbReference type="InterPro" id="IPR029030">
    <property type="entry name" value="Caspase-like_dom_sf"/>
</dbReference>
<dbReference type="PANTHER" id="PTHR48104:SF30">
    <property type="entry name" value="METACASPASE-1"/>
    <property type="match status" value="1"/>
</dbReference>
<dbReference type="EMBL" id="LUEZ02000021">
    <property type="protein sequence ID" value="RDB26941.1"/>
    <property type="molecule type" value="Genomic_DNA"/>
</dbReference>
<dbReference type="PANTHER" id="PTHR48104">
    <property type="entry name" value="METACASPASE-4"/>
    <property type="match status" value="1"/>
</dbReference>
<evidence type="ECO:0000313" key="6">
    <source>
        <dbReference type="EMBL" id="RDB26941.1"/>
    </source>
</evidence>
<dbReference type="SUPFAM" id="SSF52129">
    <property type="entry name" value="Caspase-like"/>
    <property type="match status" value="1"/>
</dbReference>
<name>A0A369JX90_HYPMA</name>
<comment type="similarity">
    <text evidence="1">Belongs to the peptidase C14B family.</text>
</comment>
<evidence type="ECO:0000256" key="4">
    <source>
        <dbReference type="SAM" id="MobiDB-lite"/>
    </source>
</evidence>
<dbReference type="GO" id="GO:0004197">
    <property type="term" value="F:cysteine-type endopeptidase activity"/>
    <property type="evidence" value="ECO:0007669"/>
    <property type="project" value="InterPro"/>
</dbReference>
<evidence type="ECO:0000313" key="7">
    <source>
        <dbReference type="Proteomes" id="UP000076154"/>
    </source>
</evidence>
<keyword evidence="2" id="KW-0053">Apoptosis</keyword>
<dbReference type="InterPro" id="IPR011600">
    <property type="entry name" value="Pept_C14_caspase"/>
</dbReference>
<dbReference type="InterPro" id="IPR050452">
    <property type="entry name" value="Metacaspase"/>
</dbReference>
<dbReference type="OrthoDB" id="3223806at2759"/>
<sequence>MRRPPFVISHKNLSSVLQKPAQLWTSLSPNRIRSRAPIKKALLIGINYQNARDREERLDGPHKDVHRVEALLIKQYGYNKDRIVILTDEENVPEDRQPTHVNIMRELNKFVEGQEQGDYFLVYYAGHGIQSTWRGDSMEEDGRDELIIPSDALGWNGQRKPELMISDDKLKEILVDPLLRKSHLTAIFDSCHSGTVLDLPHHRCNRVYTWNSRLRRIGRRVLELLSEVEKHRFSPAEIVKKTVDSKKTSSLPIKGRTMTCSGYCLRLKRANQNIICLSACKDSENAYESRDGSSMTTALIDLLERCPRPTLKETMRAVSSRPINGVKESSSPQLSSRHPLRMNSFLKL</sequence>
<feature type="domain" description="Peptidase C14 caspase" evidence="5">
    <location>
        <begin position="39"/>
        <end position="338"/>
    </location>
</feature>
<organism evidence="6 7">
    <name type="scientific">Hypsizygus marmoreus</name>
    <name type="common">White beech mushroom</name>
    <name type="synonym">Agaricus marmoreus</name>
    <dbReference type="NCBI Taxonomy" id="39966"/>
    <lineage>
        <taxon>Eukaryota</taxon>
        <taxon>Fungi</taxon>
        <taxon>Dikarya</taxon>
        <taxon>Basidiomycota</taxon>
        <taxon>Agaricomycotina</taxon>
        <taxon>Agaricomycetes</taxon>
        <taxon>Agaricomycetidae</taxon>
        <taxon>Agaricales</taxon>
        <taxon>Tricholomatineae</taxon>
        <taxon>Lyophyllaceae</taxon>
        <taxon>Hypsizygus</taxon>
    </lineage>
</organism>
<reference evidence="6" key="1">
    <citation type="submission" date="2018-04" db="EMBL/GenBank/DDBJ databases">
        <title>Whole genome sequencing of Hypsizygus marmoreus.</title>
        <authorList>
            <person name="Choi I.-G."/>
            <person name="Min B."/>
            <person name="Kim J.-G."/>
            <person name="Kim S."/>
            <person name="Oh Y.-L."/>
            <person name="Kong W.-S."/>
            <person name="Park H."/>
            <person name="Jeong J."/>
            <person name="Song E.-S."/>
        </authorList>
    </citation>
    <scope>NUCLEOTIDE SEQUENCE [LARGE SCALE GENOMIC DNA]</scope>
    <source>
        <strain evidence="6">51987-8</strain>
    </source>
</reference>
<keyword evidence="7" id="KW-1185">Reference proteome</keyword>
<feature type="region of interest" description="Disordered" evidence="4">
    <location>
        <begin position="315"/>
        <end position="348"/>
    </location>
</feature>